<accession>A0ABQ9NI43</accession>
<dbReference type="PANTHER" id="PTHR37987:SF1">
    <property type="entry name" value="OXO-4-HYDROXY-4-CARBOXY-5-UREIDOIMIDAZOLINE DECARBOXYLASE DOMAIN-CONTAINING PROTEIN"/>
    <property type="match status" value="1"/>
</dbReference>
<evidence type="ECO:0000313" key="5">
    <source>
        <dbReference type="Proteomes" id="UP001172684"/>
    </source>
</evidence>
<keyword evidence="5" id="KW-1185">Reference proteome</keyword>
<protein>
    <recommendedName>
        <fullName evidence="3">Oxo-4-hydroxy-4-carboxy-5-ureidoimidazoline decarboxylase domain-containing protein</fullName>
    </recommendedName>
</protein>
<feature type="region of interest" description="Disordered" evidence="2">
    <location>
        <begin position="95"/>
        <end position="114"/>
    </location>
</feature>
<reference evidence="4" key="1">
    <citation type="submission" date="2022-10" db="EMBL/GenBank/DDBJ databases">
        <title>Culturing micro-colonial fungi from biological soil crusts in the Mojave desert and describing Neophaeococcomyces mojavensis, and introducing the new genera and species Taxawa tesnikishii.</title>
        <authorList>
            <person name="Kurbessoian T."/>
            <person name="Stajich J.E."/>
        </authorList>
    </citation>
    <scope>NUCLEOTIDE SEQUENCE</scope>
    <source>
        <strain evidence="4">TK_1</strain>
    </source>
</reference>
<evidence type="ECO:0000313" key="4">
    <source>
        <dbReference type="EMBL" id="KAJ9658557.1"/>
    </source>
</evidence>
<feature type="domain" description="Oxo-4-hydroxy-4-carboxy-5-ureidoimidazoline decarboxylase" evidence="3">
    <location>
        <begin position="15"/>
        <end position="179"/>
    </location>
</feature>
<dbReference type="SUPFAM" id="SSF158694">
    <property type="entry name" value="UraD-Like"/>
    <property type="match status" value="1"/>
</dbReference>
<dbReference type="Gene3D" id="1.10.3330.10">
    <property type="entry name" value="Oxo-4-hydroxy-4-carboxy-5-ureidoimidazoline decarboxylase"/>
    <property type="match status" value="1"/>
</dbReference>
<evidence type="ECO:0000259" key="3">
    <source>
        <dbReference type="Pfam" id="PF09349"/>
    </source>
</evidence>
<dbReference type="PANTHER" id="PTHR37987">
    <property type="entry name" value="CHROMOSOME 9, WHOLE GENOME SHOTGUN SEQUENCE"/>
    <property type="match status" value="1"/>
</dbReference>
<organism evidence="4 5">
    <name type="scientific">Coniosporium apollinis</name>
    <dbReference type="NCBI Taxonomy" id="61459"/>
    <lineage>
        <taxon>Eukaryota</taxon>
        <taxon>Fungi</taxon>
        <taxon>Dikarya</taxon>
        <taxon>Ascomycota</taxon>
        <taxon>Pezizomycotina</taxon>
        <taxon>Dothideomycetes</taxon>
        <taxon>Dothideomycetes incertae sedis</taxon>
        <taxon>Coniosporium</taxon>
    </lineage>
</organism>
<evidence type="ECO:0000256" key="1">
    <source>
        <dbReference type="ARBA" id="ARBA00022631"/>
    </source>
</evidence>
<name>A0ABQ9NI43_9PEZI</name>
<keyword evidence="1" id="KW-0659">Purine metabolism</keyword>
<evidence type="ECO:0000256" key="2">
    <source>
        <dbReference type="SAM" id="MobiDB-lite"/>
    </source>
</evidence>
<proteinExistence type="predicted"/>
<gene>
    <name evidence="4" type="ORF">H2201_007764</name>
</gene>
<sequence>MADPQPLPGPPTLPSAPTETLTRVLDTLFEPSQPLHTLSIPLLRSTPFPTYADLIAAIGVQLTDLLESASTSDTEWLDKILAAHPRLGEKKVESALSRGEQAAMGGGEGGEGEEVGRELAKLNGVYEERFPGLRYVVFVNGRSRQVIMEDMKKRIERDDIMAERREAIRAMCEIAADRAGKIGEEIYTS</sequence>
<dbReference type="Pfam" id="PF09349">
    <property type="entry name" value="OHCU_decarbox"/>
    <property type="match status" value="1"/>
</dbReference>
<comment type="caution">
    <text evidence="4">The sequence shown here is derived from an EMBL/GenBank/DDBJ whole genome shotgun (WGS) entry which is preliminary data.</text>
</comment>
<dbReference type="Proteomes" id="UP001172684">
    <property type="component" value="Unassembled WGS sequence"/>
</dbReference>
<dbReference type="EMBL" id="JAPDRL010000086">
    <property type="protein sequence ID" value="KAJ9658557.1"/>
    <property type="molecule type" value="Genomic_DNA"/>
</dbReference>
<dbReference type="InterPro" id="IPR036778">
    <property type="entry name" value="OHCU_decarboxylase_sf"/>
</dbReference>
<dbReference type="InterPro" id="IPR018020">
    <property type="entry name" value="OHCU_decarboxylase"/>
</dbReference>